<dbReference type="AlphaFoldDB" id="A0AAX4HPH0"/>
<accession>A0AAX4HPH0</accession>
<dbReference type="CDD" id="cd03394">
    <property type="entry name" value="PAP2_like_5"/>
    <property type="match status" value="1"/>
</dbReference>
<evidence type="ECO:0000259" key="2">
    <source>
        <dbReference type="SMART" id="SM00014"/>
    </source>
</evidence>
<proteinExistence type="predicted"/>
<organism evidence="3 4">
    <name type="scientific">Peredibacter starrii</name>
    <dbReference type="NCBI Taxonomy" id="28202"/>
    <lineage>
        <taxon>Bacteria</taxon>
        <taxon>Pseudomonadati</taxon>
        <taxon>Bdellovibrionota</taxon>
        <taxon>Bacteriovoracia</taxon>
        <taxon>Bacteriovoracales</taxon>
        <taxon>Bacteriovoracaceae</taxon>
        <taxon>Peredibacter</taxon>
    </lineage>
</organism>
<keyword evidence="4" id="KW-1185">Reference proteome</keyword>
<dbReference type="Gene3D" id="1.20.144.10">
    <property type="entry name" value="Phosphatidic acid phosphatase type 2/haloperoxidase"/>
    <property type="match status" value="1"/>
</dbReference>
<keyword evidence="1" id="KW-0732">Signal</keyword>
<dbReference type="SUPFAM" id="SSF48317">
    <property type="entry name" value="Acid phosphatase/Vanadium-dependent haloperoxidase"/>
    <property type="match status" value="1"/>
</dbReference>
<sequence>MKHLLLATVLAFNSLVAFAQNSRLDPYPMGSLDLLSERLGFDVNVYEAQQAEPKIQFGPTPYQHPNSRSLFVPFQMKGSDLAKIAAASTVAVVFFANDEEVMNFQQEHKNSLTEKLAIVGEAFGSEWGAGAAAAGLIVGVVLQNQEIKSVSLMAAKAMLVSGLATRALKTSVTRTRPNDTKDPYEFDGGDDNHSFPSGHTTQAFALATVIAEAGKEHSKFIPILAYGMAALAGWSRVHDQAHWASDVIVGGLIGHFIAKSMMNAELSKKGLMIIPHVGLDGSFAVNLTYTGRAPELKCGDGMEGVDAFRDCMDKAFVRSKPIELF</sequence>
<evidence type="ECO:0000313" key="4">
    <source>
        <dbReference type="Proteomes" id="UP001324634"/>
    </source>
</evidence>
<dbReference type="PANTHER" id="PTHR14969:SF13">
    <property type="entry name" value="AT30094P"/>
    <property type="match status" value="1"/>
</dbReference>
<gene>
    <name evidence="3" type="ORF">SOO65_20125</name>
</gene>
<feature type="signal peptide" evidence="1">
    <location>
        <begin position="1"/>
        <end position="19"/>
    </location>
</feature>
<dbReference type="InterPro" id="IPR000326">
    <property type="entry name" value="PAP2/HPO"/>
</dbReference>
<dbReference type="RefSeq" id="WP_321394891.1">
    <property type="nucleotide sequence ID" value="NZ_CP139487.1"/>
</dbReference>
<evidence type="ECO:0000313" key="3">
    <source>
        <dbReference type="EMBL" id="WPU65007.1"/>
    </source>
</evidence>
<feature type="domain" description="Phosphatidic acid phosphatase type 2/haloperoxidase" evidence="2">
    <location>
        <begin position="149"/>
        <end position="262"/>
    </location>
</feature>
<protein>
    <submittedName>
        <fullName evidence="3">Phosphatase PAP2 family protein</fullName>
    </submittedName>
</protein>
<dbReference type="InterPro" id="IPR036938">
    <property type="entry name" value="PAP2/HPO_sf"/>
</dbReference>
<feature type="chain" id="PRO_5043960146" evidence="1">
    <location>
        <begin position="20"/>
        <end position="325"/>
    </location>
</feature>
<evidence type="ECO:0000256" key="1">
    <source>
        <dbReference type="SAM" id="SignalP"/>
    </source>
</evidence>
<dbReference type="Pfam" id="PF01569">
    <property type="entry name" value="PAP2"/>
    <property type="match status" value="1"/>
</dbReference>
<dbReference type="EMBL" id="CP139487">
    <property type="protein sequence ID" value="WPU65007.1"/>
    <property type="molecule type" value="Genomic_DNA"/>
</dbReference>
<dbReference type="SMART" id="SM00014">
    <property type="entry name" value="acidPPc"/>
    <property type="match status" value="1"/>
</dbReference>
<dbReference type="Proteomes" id="UP001324634">
    <property type="component" value="Chromosome"/>
</dbReference>
<reference evidence="3 4" key="1">
    <citation type="submission" date="2023-11" db="EMBL/GenBank/DDBJ databases">
        <title>Peredibacter starrii A3.12.</title>
        <authorList>
            <person name="Mitchell R.J."/>
        </authorList>
    </citation>
    <scope>NUCLEOTIDE SEQUENCE [LARGE SCALE GENOMIC DNA]</scope>
    <source>
        <strain evidence="3 4">A3.12</strain>
    </source>
</reference>
<name>A0AAX4HPH0_9BACT</name>
<dbReference type="PANTHER" id="PTHR14969">
    <property type="entry name" value="SPHINGOSINE-1-PHOSPHATE PHOSPHOHYDROLASE"/>
    <property type="match status" value="1"/>
</dbReference>
<dbReference type="KEGG" id="psti:SOO65_20125"/>